<gene>
    <name evidence="1" type="ORF">WYH_02915</name>
</gene>
<keyword evidence="2" id="KW-1185">Reference proteome</keyword>
<dbReference type="PANTHER" id="PTHR41339">
    <property type="entry name" value="LIPL48"/>
    <property type="match status" value="1"/>
</dbReference>
<dbReference type="EMBL" id="CP011452">
    <property type="protein sequence ID" value="AKH43942.1"/>
    <property type="molecule type" value="Genomic_DNA"/>
</dbReference>
<proteinExistence type="predicted"/>
<protein>
    <submittedName>
        <fullName evidence="1">Uncharacterized protein</fullName>
    </submittedName>
</protein>
<dbReference type="PATRIC" id="fig|1267766.3.peg.2953"/>
<dbReference type="AlphaFoldDB" id="A0A0F7KXK7"/>
<dbReference type="RefSeq" id="WP_046904378.1">
    <property type="nucleotide sequence ID" value="NZ_CP011452.2"/>
</dbReference>
<evidence type="ECO:0000313" key="2">
    <source>
        <dbReference type="Proteomes" id="UP000034392"/>
    </source>
</evidence>
<name>A0A0F7KXK7_9SPHN</name>
<evidence type="ECO:0000313" key="1">
    <source>
        <dbReference type="EMBL" id="AKH43942.1"/>
    </source>
</evidence>
<sequence>MTNLSRSLVLGCSVLALAACGPEEIASPGANGDINIGDINVGGGTGGTPTPTPTGVTPAAGCPTIGADELANSGTITGPTGEWRVCTLPSVFSEDATLPYVPGVLYAMNGRVDIGVDDGPTADASDGIEGTTVDLTIEAGAIVYAATGRSYLVAQRGSTLNIEGEANRPVIFTSEDNVEGLNNNSSSQQWGGIVLLGRAPVSDCASGTPNPANQVECQQELEGALNPPSFGGNTPGDSSGSIEYLQIRYSGFTLAQGSELQSLTTGGVGSGTTISHVQSYNSSDDGVEIFGGNVNMDHFIVVGAEDDSFDIDTGAKADIQFALAVQRAGAGDRALELDSPDGDFTIDAMPRTHARFSNFTFWAAGGGSQAVAVRGAADLTMVNGVIVKPNGNCVSVNGDETAAGRSTADEAGEPSFESVGFQCSSADSGQVLGYINAGTGNVLDYTNTLTGNYLNGASETGFTPIFDVTALSSFFETVNFIGAVPNGADWTQGWTCDSATVSFGSGNSCQSLPVYSQV</sequence>
<dbReference type="STRING" id="1267766.WYH_02915"/>
<organism evidence="1 2">
    <name type="scientific">Croceibacterium atlanticum</name>
    <dbReference type="NCBI Taxonomy" id="1267766"/>
    <lineage>
        <taxon>Bacteria</taxon>
        <taxon>Pseudomonadati</taxon>
        <taxon>Pseudomonadota</taxon>
        <taxon>Alphaproteobacteria</taxon>
        <taxon>Sphingomonadales</taxon>
        <taxon>Erythrobacteraceae</taxon>
        <taxon>Croceibacterium</taxon>
    </lineage>
</organism>
<dbReference type="PANTHER" id="PTHR41339:SF1">
    <property type="entry name" value="SECRETED PROTEIN"/>
    <property type="match status" value="1"/>
</dbReference>
<dbReference type="Proteomes" id="UP000034392">
    <property type="component" value="Chromosome"/>
</dbReference>
<dbReference type="KEGG" id="aay:WYH_02915"/>
<reference evidence="1" key="1">
    <citation type="submission" date="2015-05" db="EMBL/GenBank/DDBJ databases">
        <title>The complete genome of Altererythrobacter atlanticus strain 26DY36.</title>
        <authorList>
            <person name="Wu Y.-H."/>
            <person name="Cheng H."/>
            <person name="Wu X.-W."/>
        </authorList>
    </citation>
    <scope>NUCLEOTIDE SEQUENCE [LARGE SCALE GENOMIC DNA]</scope>
    <source>
        <strain evidence="1">26DY36</strain>
    </source>
</reference>
<dbReference type="OrthoDB" id="237393at2"/>
<dbReference type="PROSITE" id="PS51257">
    <property type="entry name" value="PROKAR_LIPOPROTEIN"/>
    <property type="match status" value="1"/>
</dbReference>
<accession>A0A0F7KXK7</accession>